<dbReference type="Proteomes" id="UP001558632">
    <property type="component" value="Unassembled WGS sequence"/>
</dbReference>
<reference evidence="6 7" key="1">
    <citation type="submission" date="2024-07" db="EMBL/GenBank/DDBJ databases">
        <title>Enhanced genomic and transcriptomic resources for Trichinella pseudospiralis and T. spiralis underpin the discovery of pronounced molecular differences between stages and species.</title>
        <authorList>
            <person name="Pasi K.K."/>
            <person name="La Rosa G."/>
            <person name="Gomez-Morales M.A."/>
            <person name="Tosini F."/>
            <person name="Sumanam S."/>
            <person name="Young N.D."/>
            <person name="Chang B.C."/>
            <person name="Robin G.B."/>
        </authorList>
    </citation>
    <scope>NUCLEOTIDE SEQUENCE [LARGE SCALE GENOMIC DNA]</scope>
    <source>
        <strain evidence="6">ISS534</strain>
    </source>
</reference>
<keyword evidence="4 5" id="KW-0472">Membrane</keyword>
<feature type="transmembrane region" description="Helical" evidence="5">
    <location>
        <begin position="61"/>
        <end position="84"/>
    </location>
</feature>
<comment type="caution">
    <text evidence="6">The sequence shown here is derived from an EMBL/GenBank/DDBJ whole genome shotgun (WGS) entry which is preliminary data.</text>
</comment>
<gene>
    <name evidence="6" type="ORF">TSPI_00421</name>
</gene>
<dbReference type="PANTHER" id="PTHR11040:SF140">
    <property type="entry name" value="ZRT (ZRT), IRT- (IRT-) LIKE PROTEIN TRANSPORTER"/>
    <property type="match status" value="1"/>
</dbReference>
<comment type="subcellular location">
    <subcellularLocation>
        <location evidence="1">Membrane</location>
        <topology evidence="1">Multi-pass membrane protein</topology>
    </subcellularLocation>
</comment>
<feature type="transmembrane region" description="Helical" evidence="5">
    <location>
        <begin position="233"/>
        <end position="255"/>
    </location>
</feature>
<evidence type="ECO:0000256" key="3">
    <source>
        <dbReference type="ARBA" id="ARBA00022989"/>
    </source>
</evidence>
<protein>
    <submittedName>
        <fullName evidence="6">Zinc transporter ZIP1</fullName>
    </submittedName>
</protein>
<accession>A0ABR3KUB7</accession>
<name>A0ABR3KUB7_TRISP</name>
<evidence type="ECO:0000313" key="7">
    <source>
        <dbReference type="Proteomes" id="UP001558632"/>
    </source>
</evidence>
<feature type="transmembrane region" description="Helical" evidence="5">
    <location>
        <begin position="267"/>
        <end position="288"/>
    </location>
</feature>
<keyword evidence="3 5" id="KW-1133">Transmembrane helix</keyword>
<dbReference type="Pfam" id="PF02535">
    <property type="entry name" value="Zip"/>
    <property type="match status" value="1"/>
</dbReference>
<feature type="transmembrane region" description="Helical" evidence="5">
    <location>
        <begin position="29"/>
        <end position="49"/>
    </location>
</feature>
<keyword evidence="7" id="KW-1185">Reference proteome</keyword>
<dbReference type="EMBL" id="JBEUSY010000137">
    <property type="protein sequence ID" value="KAL1244236.1"/>
    <property type="molecule type" value="Genomic_DNA"/>
</dbReference>
<evidence type="ECO:0000256" key="4">
    <source>
        <dbReference type="ARBA" id="ARBA00023136"/>
    </source>
</evidence>
<evidence type="ECO:0000256" key="5">
    <source>
        <dbReference type="SAM" id="Phobius"/>
    </source>
</evidence>
<feature type="transmembrane region" description="Helical" evidence="5">
    <location>
        <begin position="300"/>
        <end position="319"/>
    </location>
</feature>
<keyword evidence="2 5" id="KW-0812">Transmembrane</keyword>
<dbReference type="InterPro" id="IPR003689">
    <property type="entry name" value="ZIP"/>
</dbReference>
<organism evidence="6 7">
    <name type="scientific">Trichinella spiralis</name>
    <name type="common">Trichina worm</name>
    <dbReference type="NCBI Taxonomy" id="6334"/>
    <lineage>
        <taxon>Eukaryota</taxon>
        <taxon>Metazoa</taxon>
        <taxon>Ecdysozoa</taxon>
        <taxon>Nematoda</taxon>
        <taxon>Enoplea</taxon>
        <taxon>Dorylaimia</taxon>
        <taxon>Trichinellida</taxon>
        <taxon>Trichinellidae</taxon>
        <taxon>Trichinella</taxon>
    </lineage>
</organism>
<evidence type="ECO:0000313" key="6">
    <source>
        <dbReference type="EMBL" id="KAL1244236.1"/>
    </source>
</evidence>
<dbReference type="PANTHER" id="PTHR11040">
    <property type="entry name" value="ZINC/IRON TRANSPORTER"/>
    <property type="match status" value="1"/>
</dbReference>
<proteinExistence type="predicted"/>
<evidence type="ECO:0000256" key="1">
    <source>
        <dbReference type="ARBA" id="ARBA00004141"/>
    </source>
</evidence>
<feature type="transmembrane region" description="Helical" evidence="5">
    <location>
        <begin position="175"/>
        <end position="195"/>
    </location>
</feature>
<evidence type="ECO:0000256" key="2">
    <source>
        <dbReference type="ARBA" id="ARBA00022692"/>
    </source>
</evidence>
<feature type="transmembrane region" description="Helical" evidence="5">
    <location>
        <begin position="96"/>
        <end position="115"/>
    </location>
</feature>
<sequence length="323" mass="35699">MLLLGKAVDQLNDITNEANSSSSLEKLKIILIVSLLLLTIISSILPLWFRRLALQPSSASRRLFISYIFSVLSCFGGDGVLYELFEEQSSFPLAEFFAAIGFSLILCIEQVVLYLRNSHFHYDNVTDNVETLETTDDENRPLLDERKLRRRYSLVSDSGEEVHVDPWSHSALRALLMLLTLSTHALFEGLALGLINDSTQAVQIFTALSIHKSLVGFSLGLRLVSFPTLSNLMIVLSCLAFSATGCMGGLIGLILSETLRSKVAKLITGALQGVACGTFLYIVTFEILPHELSAAIQYTPLKLFSFILGLGTISFLLFYSQNF</sequence>